<name>A0ABV1RJB3_9ALTE</name>
<evidence type="ECO:0000313" key="3">
    <source>
        <dbReference type="EMBL" id="MER2492757.1"/>
    </source>
</evidence>
<dbReference type="PANTHER" id="PTHR10680">
    <property type="entry name" value="PEPTIDYL-GLYCINE ALPHA-AMIDATING MONOOXYGENASE"/>
    <property type="match status" value="1"/>
</dbReference>
<dbReference type="InterPro" id="IPR011042">
    <property type="entry name" value="6-blade_b-propeller_TolB-like"/>
</dbReference>
<evidence type="ECO:0000313" key="4">
    <source>
        <dbReference type="Proteomes" id="UP001467690"/>
    </source>
</evidence>
<dbReference type="PANTHER" id="PTHR10680:SF14">
    <property type="entry name" value="PEPTIDYL-GLYCINE ALPHA-AMIDATING MONOOXYGENASE"/>
    <property type="match status" value="1"/>
</dbReference>
<evidence type="ECO:0000256" key="2">
    <source>
        <dbReference type="ARBA" id="ARBA00023180"/>
    </source>
</evidence>
<organism evidence="3 4">
    <name type="scientific">Catenovulum sediminis</name>
    <dbReference type="NCBI Taxonomy" id="1740262"/>
    <lineage>
        <taxon>Bacteria</taxon>
        <taxon>Pseudomonadati</taxon>
        <taxon>Pseudomonadota</taxon>
        <taxon>Gammaproteobacteria</taxon>
        <taxon>Alteromonadales</taxon>
        <taxon>Alteromonadaceae</taxon>
        <taxon>Catenovulum</taxon>
    </lineage>
</organism>
<proteinExistence type="predicted"/>
<dbReference type="EMBL" id="JBELOE010000228">
    <property type="protein sequence ID" value="MER2492757.1"/>
    <property type="molecule type" value="Genomic_DNA"/>
</dbReference>
<dbReference type="Proteomes" id="UP001467690">
    <property type="component" value="Unassembled WGS sequence"/>
</dbReference>
<keyword evidence="2" id="KW-0325">Glycoprotein</keyword>
<comment type="caution">
    <text evidence="3">The sequence shown here is derived from an EMBL/GenBank/DDBJ whole genome shotgun (WGS) entry which is preliminary data.</text>
</comment>
<protein>
    <submittedName>
        <fullName evidence="3">6-bladed beta-propeller</fullName>
    </submittedName>
</protein>
<gene>
    <name evidence="3" type="ORF">ABS311_12800</name>
</gene>
<evidence type="ECO:0000256" key="1">
    <source>
        <dbReference type="ARBA" id="ARBA00022729"/>
    </source>
</evidence>
<keyword evidence="4" id="KW-1185">Reference proteome</keyword>
<keyword evidence="1" id="KW-0732">Signal</keyword>
<accession>A0ABV1RJB3</accession>
<reference evidence="3 4" key="1">
    <citation type="submission" date="2024-06" db="EMBL/GenBank/DDBJ databases">
        <authorList>
            <person name="Chen R.Y."/>
        </authorList>
    </citation>
    <scope>NUCLEOTIDE SEQUENCE [LARGE SCALE GENOMIC DNA]</scope>
    <source>
        <strain evidence="3 4">D2</strain>
    </source>
</reference>
<sequence length="361" mass="40781">MTVPITNNLSPKENELQNGQTVGANEFKYKLNANWGVLDSNQYPVENCHDLAIDSQGRIIMVTDNTRNNFLIYSKDGELLDSFGTEFPGAHAVKIVQEGDEEFMYVVDSGWKLNRHWDGVSINEWDSPYNKVVAQAGFIAKVNMQGDILFTIGHPQTVGAYTPDMPFRPTDIAIADNGDLYVTDGYGSDYLIHYDKQGRYIRHWGGHDNQDENLNLANTHGVEIDRRDPKNPVLMVSSRAECAFKFFTLGGDYIRTLKVPGAWVGRPVFKSEHFYVPVCWSDINGKNEEDSGFIAIFDKNNQVVANIGGEQPVYQNGELQPMKTSWNLFNHCHGLCVDDDGNLYVGQWRANQSYPIKLERL</sequence>
<dbReference type="Gene3D" id="2.120.10.30">
    <property type="entry name" value="TolB, C-terminal domain"/>
    <property type="match status" value="1"/>
</dbReference>
<dbReference type="RefSeq" id="WP_350402227.1">
    <property type="nucleotide sequence ID" value="NZ_JBELOE010000228.1"/>
</dbReference>
<dbReference type="SUPFAM" id="SSF101898">
    <property type="entry name" value="NHL repeat"/>
    <property type="match status" value="1"/>
</dbReference>